<reference evidence="5 6" key="1">
    <citation type="submission" date="2021-03" db="EMBL/GenBank/DDBJ databases">
        <title>Sequencing the genomes of 1000 actinobacteria strains.</title>
        <authorList>
            <person name="Klenk H.-P."/>
        </authorList>
    </citation>
    <scope>NUCLEOTIDE SEQUENCE [LARGE SCALE GENOMIC DNA]</scope>
    <source>
        <strain evidence="5 6">DSM 45510</strain>
    </source>
</reference>
<dbReference type="Gene3D" id="1.10.150.20">
    <property type="entry name" value="5' to 3' exonuclease, C-terminal subdomain"/>
    <property type="match status" value="1"/>
</dbReference>
<dbReference type="EMBL" id="JAGGMS010000001">
    <property type="protein sequence ID" value="MBP2186548.1"/>
    <property type="molecule type" value="Genomic_DNA"/>
</dbReference>
<gene>
    <name evidence="5" type="ORF">JOM49_008074</name>
</gene>
<dbReference type="Proteomes" id="UP000741013">
    <property type="component" value="Unassembled WGS sequence"/>
</dbReference>
<accession>A0ABS4Q644</accession>
<keyword evidence="5" id="KW-0808">Transferase</keyword>
<proteinExistence type="predicted"/>
<evidence type="ECO:0000259" key="4">
    <source>
        <dbReference type="SMART" id="SM00482"/>
    </source>
</evidence>
<dbReference type="EC" id="2.7.7.7" evidence="1"/>
<comment type="catalytic activity">
    <reaction evidence="3">
        <text>DNA(n) + a 2'-deoxyribonucleoside 5'-triphosphate = DNA(n+1) + diphosphate</text>
        <dbReference type="Rhea" id="RHEA:22508"/>
        <dbReference type="Rhea" id="RHEA-COMP:17339"/>
        <dbReference type="Rhea" id="RHEA-COMP:17340"/>
        <dbReference type="ChEBI" id="CHEBI:33019"/>
        <dbReference type="ChEBI" id="CHEBI:61560"/>
        <dbReference type="ChEBI" id="CHEBI:173112"/>
        <dbReference type="EC" id="2.7.7.7"/>
    </reaction>
</comment>
<dbReference type="RefSeq" id="WP_308159031.1">
    <property type="nucleotide sequence ID" value="NZ_JAGGMS010000001.1"/>
</dbReference>
<keyword evidence="5" id="KW-0548">Nucleotidyltransferase</keyword>
<dbReference type="CDD" id="cd06444">
    <property type="entry name" value="DNA_pol_A"/>
    <property type="match status" value="1"/>
</dbReference>
<dbReference type="InterPro" id="IPR001098">
    <property type="entry name" value="DNA-dir_DNA_pol_A_palm_dom"/>
</dbReference>
<dbReference type="InterPro" id="IPR043502">
    <property type="entry name" value="DNA/RNA_pol_sf"/>
</dbReference>
<evidence type="ECO:0000313" key="5">
    <source>
        <dbReference type="EMBL" id="MBP2186548.1"/>
    </source>
</evidence>
<keyword evidence="6" id="KW-1185">Reference proteome</keyword>
<evidence type="ECO:0000256" key="2">
    <source>
        <dbReference type="ARBA" id="ARBA00022705"/>
    </source>
</evidence>
<dbReference type="SMART" id="SM00482">
    <property type="entry name" value="POLAc"/>
    <property type="match status" value="1"/>
</dbReference>
<dbReference type="NCBIfam" id="NF011538">
    <property type="entry name" value="PRK14975.1-1"/>
    <property type="match status" value="1"/>
</dbReference>
<dbReference type="PRINTS" id="PR00868">
    <property type="entry name" value="DNAPOLI"/>
</dbReference>
<evidence type="ECO:0000256" key="3">
    <source>
        <dbReference type="ARBA" id="ARBA00049244"/>
    </source>
</evidence>
<dbReference type="Gene3D" id="3.30.70.370">
    <property type="match status" value="1"/>
</dbReference>
<dbReference type="Pfam" id="PF00476">
    <property type="entry name" value="DNA_pol_A"/>
    <property type="match status" value="1"/>
</dbReference>
<evidence type="ECO:0000256" key="1">
    <source>
        <dbReference type="ARBA" id="ARBA00012417"/>
    </source>
</evidence>
<sequence>MHMFVADEGEERYSLRERGSAQGVEVDAAELAKRVAELEEQRRPRWVFPAADQVYPVLLRAGVRVARGHDLSLVEGLLLAAEGRSGEPKGLAGAWARLRGLEPPPDPPPPHESAQAALFDPRGSGLPAGTRATDAAEAVLDAQERRIAATPHPERFRLLTAAESASGLAAAEMAHDGLPWRADVHDQLLTELLGPRVPAGQRPRRLVELAEEISAAFGGRPVNPDHPPGVVKAFAHAGIEVPSARAHVLRRVEHPAVAPLLEYKELARLHSATGWAWLDTWVRDHRFRPIWVVGGVVSGRWASGGGAALQIPKTLRVCVRADPGWKLVVADAAQLEPRVLTALSGDRQLAEVSGATDLYTSLAEAMFAGGRTVPGLRNKDLDDRGRAKIAMLSAMYGGTSGEAGPLLALLRQRFPAAVSYVEHAAVAGERGERVVSRLGRTSPAPSAAWRALTGDASGSADDRALRAARDWGRFTRNFVVQASAADWTAVLIATLRLSLPAPAHLVFFQHDEVIVHAPAELAAEVEARITAAVEETSALVFGPSCPVRFPLHIATVDSYADAK</sequence>
<dbReference type="GO" id="GO:0003887">
    <property type="term" value="F:DNA-directed DNA polymerase activity"/>
    <property type="evidence" value="ECO:0007669"/>
    <property type="project" value="UniProtKB-EC"/>
</dbReference>
<comment type="caution">
    <text evidence="5">The sequence shown here is derived from an EMBL/GenBank/DDBJ whole genome shotgun (WGS) entry which is preliminary data.</text>
</comment>
<keyword evidence="2" id="KW-0235">DNA replication</keyword>
<feature type="domain" description="DNA-directed DNA polymerase family A palm" evidence="4">
    <location>
        <begin position="312"/>
        <end position="521"/>
    </location>
</feature>
<dbReference type="PANTHER" id="PTHR10133">
    <property type="entry name" value="DNA POLYMERASE I"/>
    <property type="match status" value="1"/>
</dbReference>
<name>A0ABS4Q644_9PSEU</name>
<dbReference type="SUPFAM" id="SSF56672">
    <property type="entry name" value="DNA/RNA polymerases"/>
    <property type="match status" value="1"/>
</dbReference>
<organism evidence="5 6">
    <name type="scientific">Amycolatopsis magusensis</name>
    <dbReference type="NCBI Taxonomy" id="882444"/>
    <lineage>
        <taxon>Bacteria</taxon>
        <taxon>Bacillati</taxon>
        <taxon>Actinomycetota</taxon>
        <taxon>Actinomycetes</taxon>
        <taxon>Pseudonocardiales</taxon>
        <taxon>Pseudonocardiaceae</taxon>
        <taxon>Amycolatopsis</taxon>
    </lineage>
</organism>
<dbReference type="PANTHER" id="PTHR10133:SF27">
    <property type="entry name" value="DNA POLYMERASE NU"/>
    <property type="match status" value="1"/>
</dbReference>
<protein>
    <recommendedName>
        <fullName evidence="1">DNA-directed DNA polymerase</fullName>
        <ecNumber evidence="1">2.7.7.7</ecNumber>
    </recommendedName>
</protein>
<evidence type="ECO:0000313" key="6">
    <source>
        <dbReference type="Proteomes" id="UP000741013"/>
    </source>
</evidence>
<dbReference type="InterPro" id="IPR002298">
    <property type="entry name" value="DNA_polymerase_A"/>
</dbReference>